<dbReference type="InterPro" id="IPR019546">
    <property type="entry name" value="TAT_signal_bac_arc"/>
</dbReference>
<organism evidence="5 6">
    <name type="scientific">Pelagibius litoralis</name>
    <dbReference type="NCBI Taxonomy" id="374515"/>
    <lineage>
        <taxon>Bacteria</taxon>
        <taxon>Pseudomonadati</taxon>
        <taxon>Pseudomonadota</taxon>
        <taxon>Alphaproteobacteria</taxon>
        <taxon>Rhodospirillales</taxon>
        <taxon>Rhodovibrionaceae</taxon>
        <taxon>Pelagibius</taxon>
    </lineage>
</organism>
<gene>
    <name evidence="5" type="ORF">HBA54_09625</name>
</gene>
<dbReference type="NCBIfam" id="TIGR01409">
    <property type="entry name" value="TAT_signal_seq"/>
    <property type="match status" value="1"/>
</dbReference>
<proteinExistence type="inferred from homology"/>
<evidence type="ECO:0000256" key="4">
    <source>
        <dbReference type="ARBA" id="ARBA00022729"/>
    </source>
</evidence>
<comment type="caution">
    <text evidence="5">The sequence shown here is derived from an EMBL/GenBank/DDBJ whole genome shotgun (WGS) entry which is preliminary data.</text>
</comment>
<evidence type="ECO:0000256" key="3">
    <source>
        <dbReference type="ARBA" id="ARBA00022448"/>
    </source>
</evidence>
<dbReference type="GO" id="GO:0042597">
    <property type="term" value="C:periplasmic space"/>
    <property type="evidence" value="ECO:0007669"/>
    <property type="project" value="UniProtKB-SubCell"/>
</dbReference>
<comment type="similarity">
    <text evidence="2">Belongs to the bacterial solute-binding protein 1 family.</text>
</comment>
<dbReference type="InterPro" id="IPR006059">
    <property type="entry name" value="SBP"/>
</dbReference>
<comment type="subcellular location">
    <subcellularLocation>
        <location evidence="1">Periplasm</location>
    </subcellularLocation>
</comment>
<dbReference type="AlphaFoldDB" id="A0A967C5F4"/>
<keyword evidence="4" id="KW-0732">Signal</keyword>
<dbReference type="PANTHER" id="PTHR43649">
    <property type="entry name" value="ARABINOSE-BINDING PROTEIN-RELATED"/>
    <property type="match status" value="1"/>
</dbReference>
<dbReference type="EMBL" id="JAAQPH010000006">
    <property type="protein sequence ID" value="NIA68850.1"/>
    <property type="molecule type" value="Genomic_DNA"/>
</dbReference>
<protein>
    <submittedName>
        <fullName evidence="5">Carbohydrate ABC transporter substrate-binding protein</fullName>
    </submittedName>
</protein>
<dbReference type="Gene3D" id="3.40.190.10">
    <property type="entry name" value="Periplasmic binding protein-like II"/>
    <property type="match status" value="1"/>
</dbReference>
<reference evidence="5" key="1">
    <citation type="submission" date="2020-03" db="EMBL/GenBank/DDBJ databases">
        <title>Genome of Pelagibius litoralis DSM 21314T.</title>
        <authorList>
            <person name="Wang G."/>
        </authorList>
    </citation>
    <scope>NUCLEOTIDE SEQUENCE</scope>
    <source>
        <strain evidence="5">DSM 21314</strain>
    </source>
</reference>
<evidence type="ECO:0000313" key="5">
    <source>
        <dbReference type="EMBL" id="NIA68850.1"/>
    </source>
</evidence>
<evidence type="ECO:0000256" key="2">
    <source>
        <dbReference type="ARBA" id="ARBA00008520"/>
    </source>
</evidence>
<dbReference type="SUPFAM" id="SSF53850">
    <property type="entry name" value="Periplasmic binding protein-like II"/>
    <property type="match status" value="1"/>
</dbReference>
<dbReference type="PANTHER" id="PTHR43649:SF34">
    <property type="entry name" value="ABC TRANSPORTER PERIPLASMIC-BINDING PROTEIN YCJN-RELATED"/>
    <property type="match status" value="1"/>
</dbReference>
<evidence type="ECO:0000256" key="1">
    <source>
        <dbReference type="ARBA" id="ARBA00004418"/>
    </source>
</evidence>
<dbReference type="InterPro" id="IPR006311">
    <property type="entry name" value="TAT_signal"/>
</dbReference>
<sequence>MDKKFTRRSVLKGTAATVAGAALVSSDFMDWSSAWAADAPFKPEAGAKLQVLRWKRFIQSEEDAFMEQVAAFTKATGIEVEVLNESLDDVQPKASVAVNVGSGPDLIWGYYSLPHLFPNKCTDLTDLADYLGGKYGGWVPAAETYGKSDDKWIGIPVCFGGNYINYRNSAIEKAGFKEVPQDLDGFLALCQGLKAGGMPAGMALGHATGDANAWVHWALWAHDAAMVDENDKVILNTPEAVAACEYVKKLYDAYIPGTASWNDGSNNKAFLAGEVGLTNNGISIYQKALVDGLDIKDDMDHAYYPVGPVGVPTEFHIAYPMLVPTYTKFPNAAKAFMAFLMEAEQYNRWLEGSVAYLTHSLNAFNDNPIWTSDPKRKIFAEAANRTLVAGYKGSVGQKSASAISEFIVVDMFANVATGQMSAKEAVADATKKARRIYR</sequence>
<keyword evidence="3" id="KW-0813">Transport</keyword>
<dbReference type="InterPro" id="IPR050490">
    <property type="entry name" value="Bact_solute-bd_prot1"/>
</dbReference>
<keyword evidence="6" id="KW-1185">Reference proteome</keyword>
<dbReference type="Pfam" id="PF13416">
    <property type="entry name" value="SBP_bac_8"/>
    <property type="match status" value="1"/>
</dbReference>
<dbReference type="RefSeq" id="WP_167223867.1">
    <property type="nucleotide sequence ID" value="NZ_JAAQPH010000006.1"/>
</dbReference>
<name>A0A967C5F4_9PROT</name>
<evidence type="ECO:0000313" key="6">
    <source>
        <dbReference type="Proteomes" id="UP000761264"/>
    </source>
</evidence>
<accession>A0A967C5F4</accession>
<dbReference type="Proteomes" id="UP000761264">
    <property type="component" value="Unassembled WGS sequence"/>
</dbReference>
<dbReference type="PROSITE" id="PS51318">
    <property type="entry name" value="TAT"/>
    <property type="match status" value="1"/>
</dbReference>